<dbReference type="InterPro" id="IPR020471">
    <property type="entry name" value="AKR"/>
</dbReference>
<keyword evidence="3" id="KW-1185">Reference proteome</keyword>
<dbReference type="InterPro" id="IPR036812">
    <property type="entry name" value="NAD(P)_OxRdtase_dom_sf"/>
</dbReference>
<name>A0A1A9W801_9MUSC</name>
<evidence type="ECO:0000259" key="1">
    <source>
        <dbReference type="Pfam" id="PF00248"/>
    </source>
</evidence>
<dbReference type="PROSITE" id="PS00062">
    <property type="entry name" value="ALDOKETO_REDUCTASE_2"/>
    <property type="match status" value="1"/>
</dbReference>
<dbReference type="InterPro" id="IPR018170">
    <property type="entry name" value="Aldo/ket_reductase_CS"/>
</dbReference>
<dbReference type="Gene3D" id="3.20.20.100">
    <property type="entry name" value="NADP-dependent oxidoreductase domain"/>
    <property type="match status" value="1"/>
</dbReference>
<dbReference type="GO" id="GO:0016491">
    <property type="term" value="F:oxidoreductase activity"/>
    <property type="evidence" value="ECO:0007669"/>
    <property type="project" value="InterPro"/>
</dbReference>
<dbReference type="VEuPathDB" id="VectorBase:GBRI009564"/>
<dbReference type="SUPFAM" id="SSF51430">
    <property type="entry name" value="NAD(P)-linked oxidoreductase"/>
    <property type="match status" value="1"/>
</dbReference>
<organism evidence="2 3">
    <name type="scientific">Glossina brevipalpis</name>
    <dbReference type="NCBI Taxonomy" id="37001"/>
    <lineage>
        <taxon>Eukaryota</taxon>
        <taxon>Metazoa</taxon>
        <taxon>Ecdysozoa</taxon>
        <taxon>Arthropoda</taxon>
        <taxon>Hexapoda</taxon>
        <taxon>Insecta</taxon>
        <taxon>Pterygota</taxon>
        <taxon>Neoptera</taxon>
        <taxon>Endopterygota</taxon>
        <taxon>Diptera</taxon>
        <taxon>Brachycera</taxon>
        <taxon>Muscomorpha</taxon>
        <taxon>Hippoboscoidea</taxon>
        <taxon>Glossinidae</taxon>
        <taxon>Glossina</taxon>
    </lineage>
</organism>
<dbReference type="PANTHER" id="PTHR11732">
    <property type="entry name" value="ALDO/KETO REDUCTASE"/>
    <property type="match status" value="1"/>
</dbReference>
<accession>A0A1A9W801</accession>
<evidence type="ECO:0000313" key="3">
    <source>
        <dbReference type="Proteomes" id="UP000091820"/>
    </source>
</evidence>
<dbReference type="Pfam" id="PF00248">
    <property type="entry name" value="Aldo_ket_red"/>
    <property type="match status" value="1"/>
</dbReference>
<dbReference type="EnsemblMetazoa" id="GBRI009564-RA">
    <property type="protein sequence ID" value="GBRI009564-PA"/>
    <property type="gene ID" value="GBRI009564"/>
</dbReference>
<protein>
    <recommendedName>
        <fullName evidence="1">NADP-dependent oxidoreductase domain-containing protein</fullName>
    </recommendedName>
</protein>
<sequence length="342" mass="38782">MLRVDVFTKLLKKRKRSEKDNMEGSISSSSVSSFRWNIHSSSIKVACLTGDEFRSAAESSAACFTCNRLTVLFSKPMALEELFICTKLWHTYSDPERVILGCQRSLENLNLDYIDLYLIHSPLAAQASDDTLYPKTKDGKPAYSDVDYVCTWIAMEELAKKRLCKSIGISNFNKKQVQRVLDNGRIVPQNHQIEHHPYLTQKELTKFCAANKITITAFAPLGSPNRPWAGKDTPKILLSDPKAKKKLCMSSFIIYFFFLVLDIAKKHDKSPAQVLLRYQIELGHATVPNAGRSEQFLIENINIFDFCLHPDEIAALNSLNADMRYFKFTGAAGHPHHPFETK</sequence>
<dbReference type="AlphaFoldDB" id="A0A1A9W801"/>
<dbReference type="InterPro" id="IPR023210">
    <property type="entry name" value="NADP_OxRdtase_dom"/>
</dbReference>
<dbReference type="Proteomes" id="UP000091820">
    <property type="component" value="Unassembled WGS sequence"/>
</dbReference>
<proteinExistence type="predicted"/>
<dbReference type="STRING" id="37001.A0A1A9W801"/>
<feature type="domain" description="NADP-dependent oxidoreductase" evidence="1">
    <location>
        <begin position="77"/>
        <end position="320"/>
    </location>
</feature>
<reference evidence="3" key="1">
    <citation type="submission" date="2014-03" db="EMBL/GenBank/DDBJ databases">
        <authorList>
            <person name="Aksoy S."/>
            <person name="Warren W."/>
            <person name="Wilson R.K."/>
        </authorList>
    </citation>
    <scope>NUCLEOTIDE SEQUENCE [LARGE SCALE GENOMIC DNA]</scope>
    <source>
        <strain evidence="3">IAEA</strain>
    </source>
</reference>
<reference evidence="2" key="2">
    <citation type="submission" date="2020-05" db="UniProtKB">
        <authorList>
            <consortium name="EnsemblMetazoa"/>
        </authorList>
    </citation>
    <scope>IDENTIFICATION</scope>
    <source>
        <strain evidence="2">IAEA</strain>
    </source>
</reference>
<dbReference type="PRINTS" id="PR00069">
    <property type="entry name" value="ALDKETRDTASE"/>
</dbReference>
<evidence type="ECO:0000313" key="2">
    <source>
        <dbReference type="EnsemblMetazoa" id="GBRI009564-PA"/>
    </source>
</evidence>